<keyword evidence="6" id="KW-0137">Centromere</keyword>
<keyword evidence="8" id="KW-0175">Coiled coil</keyword>
<dbReference type="GO" id="GO:0051382">
    <property type="term" value="P:kinetochore assembly"/>
    <property type="evidence" value="ECO:0007669"/>
    <property type="project" value="InterPro"/>
</dbReference>
<keyword evidence="10" id="KW-0812">Transmembrane</keyword>
<dbReference type="InterPro" id="IPR040034">
    <property type="entry name" value="CENP-H"/>
</dbReference>
<name>A0A8C6TDD9_9GOBI</name>
<accession>A0A8C6TDD9</accession>
<keyword evidence="4" id="KW-0995">Kinetochore</keyword>
<dbReference type="Pfam" id="PF05837">
    <property type="entry name" value="CENP-H"/>
    <property type="match status" value="1"/>
</dbReference>
<feature type="coiled-coil region" evidence="8">
    <location>
        <begin position="111"/>
        <end position="145"/>
    </location>
</feature>
<dbReference type="PANTHER" id="PTHR48122:SF1">
    <property type="entry name" value="CENTROMERE PROTEIN H"/>
    <property type="match status" value="1"/>
</dbReference>
<evidence type="ECO:0000256" key="4">
    <source>
        <dbReference type="ARBA" id="ARBA00022838"/>
    </source>
</evidence>
<dbReference type="GO" id="GO:0007059">
    <property type="term" value="P:chromosome segregation"/>
    <property type="evidence" value="ECO:0007669"/>
    <property type="project" value="TreeGrafter"/>
</dbReference>
<evidence type="ECO:0000256" key="1">
    <source>
        <dbReference type="ARBA" id="ARBA00004123"/>
    </source>
</evidence>
<feature type="region of interest" description="Disordered" evidence="9">
    <location>
        <begin position="158"/>
        <end position="178"/>
    </location>
</feature>
<proteinExistence type="inferred from homology"/>
<evidence type="ECO:0000256" key="8">
    <source>
        <dbReference type="SAM" id="Coils"/>
    </source>
</evidence>
<reference evidence="12" key="1">
    <citation type="submission" date="2025-08" db="UniProtKB">
        <authorList>
            <consortium name="Ensembl"/>
        </authorList>
    </citation>
    <scope>IDENTIFICATION</scope>
</reference>
<evidence type="ECO:0000256" key="10">
    <source>
        <dbReference type="SAM" id="Phobius"/>
    </source>
</evidence>
<feature type="domain" description="Centromere protein H C-terminal" evidence="11">
    <location>
        <begin position="72"/>
        <end position="225"/>
    </location>
</feature>
<keyword evidence="13" id="KW-1185">Reference proteome</keyword>
<evidence type="ECO:0000256" key="3">
    <source>
        <dbReference type="ARBA" id="ARBA00022454"/>
    </source>
</evidence>
<comment type="similarity">
    <text evidence="7">Belongs to the CENP-H/MCM16 family.</text>
</comment>
<evidence type="ECO:0000256" key="9">
    <source>
        <dbReference type="SAM" id="MobiDB-lite"/>
    </source>
</evidence>
<dbReference type="GO" id="GO:0043515">
    <property type="term" value="F:kinetochore binding"/>
    <property type="evidence" value="ECO:0007669"/>
    <property type="project" value="TreeGrafter"/>
</dbReference>
<protein>
    <recommendedName>
        <fullName evidence="11">Centromere protein H C-terminal domain-containing protein</fullName>
    </recommendedName>
</protein>
<keyword evidence="10" id="KW-0472">Membrane</keyword>
<dbReference type="InterPro" id="IPR008426">
    <property type="entry name" value="CENP-H_C"/>
</dbReference>
<dbReference type="GO" id="GO:0005634">
    <property type="term" value="C:nucleus"/>
    <property type="evidence" value="ECO:0007669"/>
    <property type="project" value="UniProtKB-SubCell"/>
</dbReference>
<keyword evidence="5" id="KW-0539">Nucleus</keyword>
<dbReference type="GO" id="GO:0007052">
    <property type="term" value="P:mitotic spindle organization"/>
    <property type="evidence" value="ECO:0007669"/>
    <property type="project" value="TreeGrafter"/>
</dbReference>
<organism evidence="12 13">
    <name type="scientific">Neogobius melanostomus</name>
    <name type="common">round goby</name>
    <dbReference type="NCBI Taxonomy" id="47308"/>
    <lineage>
        <taxon>Eukaryota</taxon>
        <taxon>Metazoa</taxon>
        <taxon>Chordata</taxon>
        <taxon>Craniata</taxon>
        <taxon>Vertebrata</taxon>
        <taxon>Euteleostomi</taxon>
        <taxon>Actinopterygii</taxon>
        <taxon>Neopterygii</taxon>
        <taxon>Teleostei</taxon>
        <taxon>Neoteleostei</taxon>
        <taxon>Acanthomorphata</taxon>
        <taxon>Gobiaria</taxon>
        <taxon>Gobiiformes</taxon>
        <taxon>Gobioidei</taxon>
        <taxon>Gobiidae</taxon>
        <taxon>Benthophilinae</taxon>
        <taxon>Neogobiini</taxon>
        <taxon>Neogobius</taxon>
    </lineage>
</organism>
<keyword evidence="3" id="KW-0158">Chromosome</keyword>
<dbReference type="AlphaFoldDB" id="A0A8C6TDD9"/>
<evidence type="ECO:0000259" key="11">
    <source>
        <dbReference type="Pfam" id="PF05837"/>
    </source>
</evidence>
<keyword evidence="10" id="KW-1133">Transmembrane helix</keyword>
<dbReference type="GO" id="GO:0000776">
    <property type="term" value="C:kinetochore"/>
    <property type="evidence" value="ECO:0007669"/>
    <property type="project" value="UniProtKB-KW"/>
</dbReference>
<evidence type="ECO:0000313" key="12">
    <source>
        <dbReference type="Ensembl" id="ENSNMLP00000018405.1"/>
    </source>
</evidence>
<evidence type="ECO:0000256" key="7">
    <source>
        <dbReference type="ARBA" id="ARBA00025735"/>
    </source>
</evidence>
<dbReference type="Ensembl" id="ENSNMLT00000020702.1">
    <property type="protein sequence ID" value="ENSNMLP00000018405.1"/>
    <property type="gene ID" value="ENSNMLG00000012109.1"/>
</dbReference>
<evidence type="ECO:0000313" key="13">
    <source>
        <dbReference type="Proteomes" id="UP000694523"/>
    </source>
</evidence>
<evidence type="ECO:0000256" key="5">
    <source>
        <dbReference type="ARBA" id="ARBA00023242"/>
    </source>
</evidence>
<reference evidence="12" key="2">
    <citation type="submission" date="2025-09" db="UniProtKB">
        <authorList>
            <consortium name="Ensembl"/>
        </authorList>
    </citation>
    <scope>IDENTIFICATION</scope>
</reference>
<evidence type="ECO:0000256" key="6">
    <source>
        <dbReference type="ARBA" id="ARBA00023328"/>
    </source>
</evidence>
<dbReference type="PANTHER" id="PTHR48122">
    <property type="entry name" value="CENTROMERE PROTEIN H"/>
    <property type="match status" value="1"/>
</dbReference>
<sequence length="231" mass="27293">MFMTNMCCDCWYIRISSAHIFFGKYSQGNLKQHAVIRSRERSVSVPYYYYLGYMVCIIIINIIFDHRLDFVSEMENVKTNYFNGTLALHRMQMWHALAEKIKQTDSESHELKGVNERCMALSSQIIQLQKESRTLQEDISELQKKRLAMKRLTHEKMKDMEELKSKKDHPDSEKYKSQLEKGQTILDKYKKMSVMTQNVLRGLLLACKINWIDDPKLYDIAMTLEELPISE</sequence>
<feature type="transmembrane region" description="Helical" evidence="10">
    <location>
        <begin position="47"/>
        <end position="64"/>
    </location>
</feature>
<comment type="subcellular location">
    <subcellularLocation>
        <location evidence="2">Chromosome</location>
        <location evidence="2">Centromere</location>
        <location evidence="2">Kinetochore</location>
    </subcellularLocation>
    <subcellularLocation>
        <location evidence="1">Nucleus</location>
    </subcellularLocation>
</comment>
<evidence type="ECO:0000256" key="2">
    <source>
        <dbReference type="ARBA" id="ARBA00004629"/>
    </source>
</evidence>
<dbReference type="Proteomes" id="UP000694523">
    <property type="component" value="Unplaced"/>
</dbReference>